<dbReference type="PANTHER" id="PTHR34818:SF1">
    <property type="entry name" value="PROTEIN BLI-3"/>
    <property type="match status" value="1"/>
</dbReference>
<dbReference type="Gene3D" id="2.30.110.10">
    <property type="entry name" value="Electron Transport, Fmn-binding Protein, Chain A"/>
    <property type="match status" value="1"/>
</dbReference>
<proteinExistence type="predicted"/>
<evidence type="ECO:0000313" key="2">
    <source>
        <dbReference type="EMBL" id="GGY70093.1"/>
    </source>
</evidence>
<evidence type="ECO:0000259" key="1">
    <source>
        <dbReference type="Pfam" id="PF16242"/>
    </source>
</evidence>
<dbReference type="EMBL" id="BMYZ01000001">
    <property type="protein sequence ID" value="GGY70093.1"/>
    <property type="molecule type" value="Genomic_DNA"/>
</dbReference>
<dbReference type="Proteomes" id="UP000619761">
    <property type="component" value="Unassembled WGS sequence"/>
</dbReference>
<reference evidence="3" key="1">
    <citation type="journal article" date="2019" name="Int. J. Syst. Evol. Microbiol.">
        <title>The Global Catalogue of Microorganisms (GCM) 10K type strain sequencing project: providing services to taxonomists for standard genome sequencing and annotation.</title>
        <authorList>
            <consortium name="The Broad Institute Genomics Platform"/>
            <consortium name="The Broad Institute Genome Sequencing Center for Infectious Disease"/>
            <person name="Wu L."/>
            <person name="Ma J."/>
        </authorList>
    </citation>
    <scope>NUCLEOTIDE SEQUENCE [LARGE SCALE GENOMIC DNA]</scope>
    <source>
        <strain evidence="3">KCTC 32239</strain>
    </source>
</reference>
<dbReference type="RefSeq" id="WP_189416895.1">
    <property type="nucleotide sequence ID" value="NZ_BMYZ01000001.1"/>
</dbReference>
<comment type="caution">
    <text evidence="2">The sequence shown here is derived from an EMBL/GenBank/DDBJ whole genome shotgun (WGS) entry which is preliminary data.</text>
</comment>
<gene>
    <name evidence="2" type="ORF">GCM10011613_13120</name>
</gene>
<dbReference type="InterPro" id="IPR038725">
    <property type="entry name" value="YdaG_split_barrel_FMN-bd"/>
</dbReference>
<feature type="domain" description="General stress protein FMN-binding split barrel" evidence="1">
    <location>
        <begin position="9"/>
        <end position="152"/>
    </location>
</feature>
<dbReference type="PANTHER" id="PTHR34818">
    <property type="entry name" value="PROTEIN BLI-3"/>
    <property type="match status" value="1"/>
</dbReference>
<dbReference type="InterPro" id="IPR052917">
    <property type="entry name" value="Stress-Dev_Protein"/>
</dbReference>
<organism evidence="2 3">
    <name type="scientific">Cellvibrio zantedeschiae</name>
    <dbReference type="NCBI Taxonomy" id="1237077"/>
    <lineage>
        <taxon>Bacteria</taxon>
        <taxon>Pseudomonadati</taxon>
        <taxon>Pseudomonadota</taxon>
        <taxon>Gammaproteobacteria</taxon>
        <taxon>Cellvibrionales</taxon>
        <taxon>Cellvibrionaceae</taxon>
        <taxon>Cellvibrio</taxon>
    </lineage>
</organism>
<dbReference type="Pfam" id="PF16242">
    <property type="entry name" value="Pyrid_ox_like"/>
    <property type="match status" value="1"/>
</dbReference>
<accession>A0ABQ3AY40</accession>
<keyword evidence="3" id="KW-1185">Reference proteome</keyword>
<protein>
    <submittedName>
        <fullName evidence="2">General stress protein</fullName>
    </submittedName>
</protein>
<evidence type="ECO:0000313" key="3">
    <source>
        <dbReference type="Proteomes" id="UP000619761"/>
    </source>
</evidence>
<dbReference type="InterPro" id="IPR012349">
    <property type="entry name" value="Split_barrel_FMN-bd"/>
</dbReference>
<name>A0ABQ3AY40_9GAMM</name>
<sequence length="166" mass="18568">MSQVTEGAIKDLRSKISSIRFGMLTTLNDDESLSSRPMTQQSLEDSGILWFFISDTSQLAADINRHPKINVTFANPSDSIYVAISGHAEIIKFKEKAAELWNPAVAVWFPEGLDDPHLSLIKLSIYNAEYWDSHTNKMLKIFSIAKAAFVGEPPADIGEHQKINFK</sequence>
<dbReference type="SUPFAM" id="SSF50475">
    <property type="entry name" value="FMN-binding split barrel"/>
    <property type="match status" value="1"/>
</dbReference>